<organism evidence="4 5">
    <name type="scientific">Daldinia eschscholtzii</name>
    <dbReference type="NCBI Taxonomy" id="292717"/>
    <lineage>
        <taxon>Eukaryota</taxon>
        <taxon>Fungi</taxon>
        <taxon>Dikarya</taxon>
        <taxon>Ascomycota</taxon>
        <taxon>Pezizomycotina</taxon>
        <taxon>Sordariomycetes</taxon>
        <taxon>Xylariomycetidae</taxon>
        <taxon>Xylariales</taxon>
        <taxon>Hypoxylaceae</taxon>
        <taxon>Daldinia</taxon>
    </lineage>
</organism>
<evidence type="ECO:0000313" key="5">
    <source>
        <dbReference type="Proteomes" id="UP001369815"/>
    </source>
</evidence>
<proteinExistence type="predicted"/>
<reference evidence="4 5" key="1">
    <citation type="journal article" date="2024" name="Front Chem Biol">
        <title>Unveiling the potential of Daldinia eschscholtzii MFLUCC 19-0629 through bioactivity and bioinformatics studies for enhanced sustainable agriculture production.</title>
        <authorList>
            <person name="Brooks S."/>
            <person name="Weaver J.A."/>
            <person name="Klomchit A."/>
            <person name="Alharthi S.A."/>
            <person name="Onlamun T."/>
            <person name="Nurani R."/>
            <person name="Vong T.K."/>
            <person name="Alberti F."/>
            <person name="Greco C."/>
        </authorList>
    </citation>
    <scope>NUCLEOTIDE SEQUENCE [LARGE SCALE GENOMIC DNA]</scope>
    <source>
        <strain evidence="4">MFLUCC 19-0629</strain>
    </source>
</reference>
<feature type="repeat" description="PPR" evidence="2">
    <location>
        <begin position="78"/>
        <end position="112"/>
    </location>
</feature>
<dbReference type="PANTHER" id="PTHR47942">
    <property type="entry name" value="TETRATRICOPEPTIDE REPEAT (TPR)-LIKE SUPERFAMILY PROTEIN-RELATED"/>
    <property type="match status" value="1"/>
</dbReference>
<protein>
    <recommendedName>
        <fullName evidence="6">Pentatricopeptide repeat protein</fullName>
    </recommendedName>
</protein>
<keyword evidence="5" id="KW-1185">Reference proteome</keyword>
<dbReference type="Pfam" id="PF13041">
    <property type="entry name" value="PPR_2"/>
    <property type="match status" value="1"/>
</dbReference>
<dbReference type="PANTHER" id="PTHR47942:SF105">
    <property type="entry name" value="ATPASE EXPRESSION PROTEIN 3"/>
    <property type="match status" value="1"/>
</dbReference>
<dbReference type="PROSITE" id="PS51375">
    <property type="entry name" value="PPR"/>
    <property type="match status" value="1"/>
</dbReference>
<dbReference type="Proteomes" id="UP001369815">
    <property type="component" value="Unassembled WGS sequence"/>
</dbReference>
<evidence type="ECO:0000313" key="4">
    <source>
        <dbReference type="EMBL" id="KAK6950214.1"/>
    </source>
</evidence>
<evidence type="ECO:0008006" key="6">
    <source>
        <dbReference type="Google" id="ProtNLM"/>
    </source>
</evidence>
<sequence length="609" mass="68043">MFACKSSAAQIKPSQQNTYRDDSRAYGRVSPREWAANKQLQYLKDPLHIAEYVKKTLAKDRFDDALLVTRKASRDTKVTVSWNYLIDYQMQEGRLHAGIKLYNEMKKREQYPNAQTYTIIFNGCAISPHPKLAVSEAIRIYNNMLANDRLKPNTIHLNALLKVCANAEDIESLFTIAQTANDGIRAPNNLTYTIILNGLQRKVNKRQHGRAEEVDSPQLAKDKAKTVQRAKAIWEEVIAKWRAGAIIIDEELVCAMGWILLLGDWHDADAVEGLLEQTMMIPKEGKTKISGGTKKQASDSSENSTDTVPTIAVENTKTMAPGAPAYSHALPGRNSLSLILTALQKTGKTARAQRYWDIFTKQHGVVPDANNWHRMLMTLNRGKNSYQSFICLQEMPAELVIAKNFRTAMNTCLRDNLNRASFTHATRIVQLMPNKLKTPDPITLRNYIRVCNATKRLMTGISKKKKLGAPLKAFVTQLATAIKTVWGPYAALEKLYGSDGPESNMKRELIALARKMIAASDIVVSNKLLPLDVETDIALRRNNLNRSVVRHFEEMKAIDPNFVVEEEVEDDEDVEDEGDHKMPPGGAPGRANKTLDGASKGKTATTGSQ</sequence>
<dbReference type="InterPro" id="IPR051222">
    <property type="entry name" value="PPR/CCM1_RNA-binding"/>
</dbReference>
<dbReference type="Gene3D" id="1.25.40.10">
    <property type="entry name" value="Tetratricopeptide repeat domain"/>
    <property type="match status" value="2"/>
</dbReference>
<evidence type="ECO:0000256" key="2">
    <source>
        <dbReference type="PROSITE-ProRule" id="PRU00708"/>
    </source>
</evidence>
<evidence type="ECO:0000256" key="1">
    <source>
        <dbReference type="ARBA" id="ARBA00022737"/>
    </source>
</evidence>
<dbReference type="EMBL" id="JBANMG010000008">
    <property type="protein sequence ID" value="KAK6950214.1"/>
    <property type="molecule type" value="Genomic_DNA"/>
</dbReference>
<evidence type="ECO:0000256" key="3">
    <source>
        <dbReference type="SAM" id="MobiDB-lite"/>
    </source>
</evidence>
<feature type="compositionally biased region" description="Acidic residues" evidence="3">
    <location>
        <begin position="564"/>
        <end position="577"/>
    </location>
</feature>
<name>A0AAX6MCM0_9PEZI</name>
<feature type="region of interest" description="Disordered" evidence="3">
    <location>
        <begin position="286"/>
        <end position="307"/>
    </location>
</feature>
<dbReference type="InterPro" id="IPR011990">
    <property type="entry name" value="TPR-like_helical_dom_sf"/>
</dbReference>
<dbReference type="AlphaFoldDB" id="A0AAX6MCM0"/>
<feature type="region of interest" description="Disordered" evidence="3">
    <location>
        <begin position="563"/>
        <end position="609"/>
    </location>
</feature>
<keyword evidence="1" id="KW-0677">Repeat</keyword>
<dbReference type="NCBIfam" id="TIGR00756">
    <property type="entry name" value="PPR"/>
    <property type="match status" value="1"/>
</dbReference>
<feature type="compositionally biased region" description="Polar residues" evidence="3">
    <location>
        <begin position="293"/>
        <end position="307"/>
    </location>
</feature>
<comment type="caution">
    <text evidence="4">The sequence shown here is derived from an EMBL/GenBank/DDBJ whole genome shotgun (WGS) entry which is preliminary data.</text>
</comment>
<accession>A0AAX6MCM0</accession>
<gene>
    <name evidence="4" type="ORF">Daesc_008540</name>
</gene>
<dbReference type="InterPro" id="IPR002885">
    <property type="entry name" value="PPR_rpt"/>
</dbReference>